<evidence type="ECO:0000256" key="11">
    <source>
        <dbReference type="ARBA" id="ARBA00023303"/>
    </source>
</evidence>
<organism evidence="15 16">
    <name type="scientific">Coptotermes formosanus</name>
    <name type="common">Formosan subterranean termite</name>
    <dbReference type="NCBI Taxonomy" id="36987"/>
    <lineage>
        <taxon>Eukaryota</taxon>
        <taxon>Metazoa</taxon>
        <taxon>Ecdysozoa</taxon>
        <taxon>Arthropoda</taxon>
        <taxon>Hexapoda</taxon>
        <taxon>Insecta</taxon>
        <taxon>Pterygota</taxon>
        <taxon>Neoptera</taxon>
        <taxon>Polyneoptera</taxon>
        <taxon>Dictyoptera</taxon>
        <taxon>Blattodea</taxon>
        <taxon>Blattoidea</taxon>
        <taxon>Termitoidae</taxon>
        <taxon>Rhinotermitidae</taxon>
        <taxon>Coptotermes</taxon>
    </lineage>
</organism>
<sequence length="745" mass="83605">MNSDSKKDLEAGADSSPSLWSRVRSALGHVGLFLTLMIYTAVGGMVFNELESPAEVSLLHELRLSVQKERRVLIHTIVNYTILNSKHDHDDHFGNLTSFVSRKLGDYEEVVQEAVRGGVSLPLDPHISTPLPARWNFLQAVFFASTVLTTIGYGNIVPATFWGRTFCILFALVGIPLTLSVIASMGQIFATAVSSLHARMKKHLPPAPVILTRNTATRRSLTAVAAVVFLFLYLAAGAGLFMLWEEEWSFFEGFYFCFVTMTTIGFGDLVPKKPKYMLLCTLYILVGLALTSTIIELVRRQYAQSWRRLQALSGPLADTLRRLGESAGGGLDVTALHKMLTIISVPRRAQSGAKARREWEEAMAAVLRDIAASPKQQPRPVMQIVIYESSAYQTATDKRGMTFGRHIDEHLQNPTEVYSWSSRLTIAAAGRASQTRSARTAVRKRAFNEKDFTIIENEIRDVTFREIGPLSLILPVTVMLIREKDWLLNDETWTPTKCGFFKELPSWNTLRMVRKIKKYLSRNNQRPYQHVNYYRPKYKQKKHGLNEAAECMRKLGFDELAMTNAGATQADQSDKEINFNGPTQAANPSFRMVSMERVSQLPVVEELMKLTTHLYGKFRRANCVFNWSAKKAESTASKVANVTSPVLIKLQEPIERLDGLLCVGLDYVERKVPAVKLPPNEMYVNTKQHMTNSVQPCVNCASAMKEYVARKLMEVCRACGLCEPGAFDAPDTQADWCHNKDLVSA</sequence>
<comment type="caution">
    <text evidence="15">The sequence shown here is derived from an EMBL/GenBank/DDBJ whole genome shotgun (WGS) entry which is preliminary data.</text>
</comment>
<keyword evidence="9 12" id="KW-0406">Ion transport</keyword>
<evidence type="ECO:0000256" key="8">
    <source>
        <dbReference type="ARBA" id="ARBA00022989"/>
    </source>
</evidence>
<keyword evidence="3 12" id="KW-0813">Transport</keyword>
<dbReference type="Pfam" id="PF07885">
    <property type="entry name" value="Ion_trans_2"/>
    <property type="match status" value="2"/>
</dbReference>
<dbReference type="FunCoup" id="A0A6L2PD06">
    <property type="interactions" value="3"/>
</dbReference>
<evidence type="ECO:0000313" key="15">
    <source>
        <dbReference type="EMBL" id="GFG30381.1"/>
    </source>
</evidence>
<evidence type="ECO:0000256" key="1">
    <source>
        <dbReference type="ARBA" id="ARBA00004141"/>
    </source>
</evidence>
<evidence type="ECO:0000256" key="2">
    <source>
        <dbReference type="ARBA" id="ARBA00006666"/>
    </source>
</evidence>
<dbReference type="PANTHER" id="PTHR11003:SF142">
    <property type="entry name" value="POTASSIUM CHANNEL DOMAIN-CONTAINING PROTEIN"/>
    <property type="match status" value="1"/>
</dbReference>
<dbReference type="GO" id="GO:0030322">
    <property type="term" value="P:stabilization of membrane potential"/>
    <property type="evidence" value="ECO:0007669"/>
    <property type="project" value="TreeGrafter"/>
</dbReference>
<evidence type="ECO:0000256" key="12">
    <source>
        <dbReference type="RuleBase" id="RU003857"/>
    </source>
</evidence>
<evidence type="ECO:0000256" key="6">
    <source>
        <dbReference type="ARBA" id="ARBA00022826"/>
    </source>
</evidence>
<dbReference type="Gene3D" id="1.10.287.70">
    <property type="match status" value="1"/>
</dbReference>
<dbReference type="InterPro" id="IPR003280">
    <property type="entry name" value="2pore_dom_K_chnl"/>
</dbReference>
<keyword evidence="11 12" id="KW-0407">Ion channel</keyword>
<keyword evidence="5 12" id="KW-0812">Transmembrane</keyword>
<keyword evidence="8 13" id="KW-1133">Transmembrane helix</keyword>
<gene>
    <name evidence="15" type="ORF">Cfor_12951</name>
</gene>
<feature type="transmembrane region" description="Helical" evidence="13">
    <location>
        <begin position="26"/>
        <end position="47"/>
    </location>
</feature>
<feature type="transmembrane region" description="Helical" evidence="13">
    <location>
        <begin position="137"/>
        <end position="156"/>
    </location>
</feature>
<accession>A0A6L2PD06</accession>
<dbReference type="Proteomes" id="UP000502823">
    <property type="component" value="Unassembled WGS sequence"/>
</dbReference>
<evidence type="ECO:0000256" key="13">
    <source>
        <dbReference type="SAM" id="Phobius"/>
    </source>
</evidence>
<evidence type="ECO:0000256" key="5">
    <source>
        <dbReference type="ARBA" id="ARBA00022692"/>
    </source>
</evidence>
<dbReference type="GO" id="GO:0022841">
    <property type="term" value="F:potassium ion leak channel activity"/>
    <property type="evidence" value="ECO:0007669"/>
    <property type="project" value="TreeGrafter"/>
</dbReference>
<dbReference type="InterPro" id="IPR003092">
    <property type="entry name" value="2pore_dom_K_chnl_TASK"/>
</dbReference>
<dbReference type="AlphaFoldDB" id="A0A6L2PD06"/>
<evidence type="ECO:0000256" key="4">
    <source>
        <dbReference type="ARBA" id="ARBA00022538"/>
    </source>
</evidence>
<comment type="similarity">
    <text evidence="2 12">Belongs to the two pore domain potassium channel (TC 1.A.1.8) family.</text>
</comment>
<reference evidence="16" key="1">
    <citation type="submission" date="2020-01" db="EMBL/GenBank/DDBJ databases">
        <title>Draft genome sequence of the Termite Coptotermes fromosanus.</title>
        <authorList>
            <person name="Itakura S."/>
            <person name="Yosikawa Y."/>
            <person name="Umezawa K."/>
        </authorList>
    </citation>
    <scope>NUCLEOTIDE SEQUENCE [LARGE SCALE GENOMIC DNA]</scope>
</reference>
<dbReference type="PANTHER" id="PTHR11003">
    <property type="entry name" value="POTASSIUM CHANNEL, SUBFAMILY K"/>
    <property type="match status" value="1"/>
</dbReference>
<dbReference type="SUPFAM" id="SSF81324">
    <property type="entry name" value="Voltage-gated potassium channels"/>
    <property type="match status" value="2"/>
</dbReference>
<keyword evidence="4" id="KW-0633">Potassium transport</keyword>
<keyword evidence="10 13" id="KW-0472">Membrane</keyword>
<name>A0A6L2PD06_COPFO</name>
<keyword evidence="7" id="KW-0630">Potassium</keyword>
<protein>
    <recommendedName>
        <fullName evidence="14">Potassium channel domain-containing protein</fullName>
    </recommendedName>
</protein>
<dbReference type="GO" id="GO:0015271">
    <property type="term" value="F:outward rectifier potassium channel activity"/>
    <property type="evidence" value="ECO:0007669"/>
    <property type="project" value="TreeGrafter"/>
</dbReference>
<feature type="transmembrane region" description="Helical" evidence="13">
    <location>
        <begin position="250"/>
        <end position="269"/>
    </location>
</feature>
<feature type="transmembrane region" description="Helical" evidence="13">
    <location>
        <begin position="168"/>
        <end position="193"/>
    </location>
</feature>
<evidence type="ECO:0000256" key="7">
    <source>
        <dbReference type="ARBA" id="ARBA00022958"/>
    </source>
</evidence>
<dbReference type="InterPro" id="IPR013099">
    <property type="entry name" value="K_chnl_dom"/>
</dbReference>
<dbReference type="InParanoid" id="A0A6L2PD06"/>
<dbReference type="GO" id="GO:0005886">
    <property type="term" value="C:plasma membrane"/>
    <property type="evidence" value="ECO:0007669"/>
    <property type="project" value="TreeGrafter"/>
</dbReference>
<feature type="domain" description="Potassium channel" evidence="14">
    <location>
        <begin position="229"/>
        <end position="300"/>
    </location>
</feature>
<evidence type="ECO:0000256" key="9">
    <source>
        <dbReference type="ARBA" id="ARBA00023065"/>
    </source>
</evidence>
<proteinExistence type="inferred from homology"/>
<dbReference type="EMBL" id="BLKM01010456">
    <property type="protein sequence ID" value="GFG30381.1"/>
    <property type="molecule type" value="Genomic_DNA"/>
</dbReference>
<feature type="domain" description="Potassium channel" evidence="14">
    <location>
        <begin position="133"/>
        <end position="189"/>
    </location>
</feature>
<dbReference type="PRINTS" id="PR01095">
    <property type="entry name" value="TASKCHANNEL"/>
</dbReference>
<keyword evidence="16" id="KW-1185">Reference proteome</keyword>
<feature type="transmembrane region" description="Helical" evidence="13">
    <location>
        <begin position="221"/>
        <end position="244"/>
    </location>
</feature>
<evidence type="ECO:0000313" key="16">
    <source>
        <dbReference type="Proteomes" id="UP000502823"/>
    </source>
</evidence>
<feature type="transmembrane region" description="Helical" evidence="13">
    <location>
        <begin position="276"/>
        <end position="295"/>
    </location>
</feature>
<evidence type="ECO:0000256" key="10">
    <source>
        <dbReference type="ARBA" id="ARBA00023136"/>
    </source>
</evidence>
<evidence type="ECO:0000259" key="14">
    <source>
        <dbReference type="Pfam" id="PF07885"/>
    </source>
</evidence>
<evidence type="ECO:0000256" key="3">
    <source>
        <dbReference type="ARBA" id="ARBA00022448"/>
    </source>
</evidence>
<dbReference type="PRINTS" id="PR01333">
    <property type="entry name" value="2POREKCHANEL"/>
</dbReference>
<comment type="subcellular location">
    <subcellularLocation>
        <location evidence="1">Membrane</location>
        <topology evidence="1">Multi-pass membrane protein</topology>
    </subcellularLocation>
</comment>
<dbReference type="OrthoDB" id="297496at2759"/>
<keyword evidence="6" id="KW-0631">Potassium channel</keyword>